<name>A0A7X5X028_STRMQ</name>
<dbReference type="Proteomes" id="UP000536624">
    <property type="component" value="Unassembled WGS sequence"/>
</dbReference>
<feature type="region of interest" description="Disordered" evidence="2">
    <location>
        <begin position="51"/>
        <end position="70"/>
    </location>
</feature>
<dbReference type="SUPFAM" id="SSF56349">
    <property type="entry name" value="DNA breaking-rejoining enzymes"/>
    <property type="match status" value="1"/>
</dbReference>
<dbReference type="InterPro" id="IPR011010">
    <property type="entry name" value="DNA_brk_join_enz"/>
</dbReference>
<keyword evidence="1" id="KW-0233">DNA recombination</keyword>
<dbReference type="InterPro" id="IPR013762">
    <property type="entry name" value="Integrase-like_cat_sf"/>
</dbReference>
<dbReference type="AlphaFoldDB" id="A0A7X5X028"/>
<evidence type="ECO:0000256" key="2">
    <source>
        <dbReference type="SAM" id="MobiDB-lite"/>
    </source>
</evidence>
<dbReference type="GO" id="GO:0003677">
    <property type="term" value="F:DNA binding"/>
    <property type="evidence" value="ECO:0007669"/>
    <property type="project" value="InterPro"/>
</dbReference>
<feature type="domain" description="Tyr recombinase" evidence="3">
    <location>
        <begin position="5"/>
        <end position="53"/>
    </location>
</feature>
<evidence type="ECO:0000259" key="3">
    <source>
        <dbReference type="Pfam" id="PF00589"/>
    </source>
</evidence>
<sequence length="70" mass="7607">MSLWTWSKVVRRIALEAGVERFSTHTTRHLCLTDLARMGWEVHAIATFAGHRHPLGGDQRGAGAVPGSAA</sequence>
<gene>
    <name evidence="4" type="ORF">SMALB_2142</name>
</gene>
<dbReference type="RefSeq" id="WP_244453031.1">
    <property type="nucleotide sequence ID" value="NZ_JAALLH010000001.1"/>
</dbReference>
<reference evidence="4 5" key="1">
    <citation type="submission" date="2020-02" db="EMBL/GenBank/DDBJ databases">
        <title>Streptomyces malaysiensis DSM14702 (JHCC583434, PFL_A843) Genome sequencing and assembly.</title>
        <authorList>
            <person name="Samborskyy M."/>
        </authorList>
    </citation>
    <scope>NUCLEOTIDE SEQUENCE [LARGE SCALE GENOMIC DNA]</scope>
    <source>
        <strain evidence="4 5">DSM 14702</strain>
    </source>
</reference>
<comment type="caution">
    <text evidence="4">The sequence shown here is derived from an EMBL/GenBank/DDBJ whole genome shotgun (WGS) entry which is preliminary data.</text>
</comment>
<dbReference type="EMBL" id="JAALLH010000001">
    <property type="protein sequence ID" value="NIY64186.1"/>
    <property type="molecule type" value="Genomic_DNA"/>
</dbReference>
<dbReference type="Pfam" id="PF00589">
    <property type="entry name" value="Phage_integrase"/>
    <property type="match status" value="1"/>
</dbReference>
<dbReference type="GO" id="GO:0006310">
    <property type="term" value="P:DNA recombination"/>
    <property type="evidence" value="ECO:0007669"/>
    <property type="project" value="UniProtKB-KW"/>
</dbReference>
<evidence type="ECO:0000256" key="1">
    <source>
        <dbReference type="ARBA" id="ARBA00023172"/>
    </source>
</evidence>
<organism evidence="4 5">
    <name type="scientific">Streptomyces malaysiensis</name>
    <dbReference type="NCBI Taxonomy" id="92644"/>
    <lineage>
        <taxon>Bacteria</taxon>
        <taxon>Bacillati</taxon>
        <taxon>Actinomycetota</taxon>
        <taxon>Actinomycetes</taxon>
        <taxon>Kitasatosporales</taxon>
        <taxon>Streptomycetaceae</taxon>
        <taxon>Streptomyces</taxon>
        <taxon>Streptomyces violaceusniger group</taxon>
    </lineage>
</organism>
<dbReference type="Gene3D" id="1.10.443.10">
    <property type="entry name" value="Intergrase catalytic core"/>
    <property type="match status" value="1"/>
</dbReference>
<evidence type="ECO:0000313" key="5">
    <source>
        <dbReference type="Proteomes" id="UP000536624"/>
    </source>
</evidence>
<proteinExistence type="predicted"/>
<protein>
    <recommendedName>
        <fullName evidence="3">Tyr recombinase domain-containing protein</fullName>
    </recommendedName>
</protein>
<accession>A0A7X5X028</accession>
<evidence type="ECO:0000313" key="4">
    <source>
        <dbReference type="EMBL" id="NIY64186.1"/>
    </source>
</evidence>
<dbReference type="GO" id="GO:0015074">
    <property type="term" value="P:DNA integration"/>
    <property type="evidence" value="ECO:0007669"/>
    <property type="project" value="InterPro"/>
</dbReference>
<dbReference type="InterPro" id="IPR002104">
    <property type="entry name" value="Integrase_catalytic"/>
</dbReference>